<evidence type="ECO:0000313" key="3">
    <source>
        <dbReference type="EMBL" id="KAE9636122.1"/>
    </source>
</evidence>
<reference evidence="3 4" key="1">
    <citation type="submission" date="2019-12" db="EMBL/GenBank/DDBJ databases">
        <title>Defluviitalea raffinosedens, isolated from a biogas fermenter, genome sequencing and characterization.</title>
        <authorList>
            <person name="Rettenmaier R."/>
            <person name="Schneider M."/>
            <person name="Neuhaus K."/>
            <person name="Liebl W."/>
            <person name="Zverlov V."/>
        </authorList>
    </citation>
    <scope>NUCLEOTIDE SEQUENCE [LARGE SCALE GENOMIC DNA]</scope>
    <source>
        <strain evidence="3 4">249c-K6</strain>
    </source>
</reference>
<dbReference type="Gene3D" id="2.30.30.40">
    <property type="entry name" value="SH3 Domains"/>
    <property type="match status" value="1"/>
</dbReference>
<keyword evidence="4" id="KW-1185">Reference proteome</keyword>
<accession>A0A7C8LU67</accession>
<evidence type="ECO:0000313" key="4">
    <source>
        <dbReference type="Proteomes" id="UP000483018"/>
    </source>
</evidence>
<name>A0A7C8LU67_9FIRM</name>
<organism evidence="3 4">
    <name type="scientific">Defluviitalea raffinosedens</name>
    <dbReference type="NCBI Taxonomy" id="1450156"/>
    <lineage>
        <taxon>Bacteria</taxon>
        <taxon>Bacillati</taxon>
        <taxon>Bacillota</taxon>
        <taxon>Clostridia</taxon>
        <taxon>Lachnospirales</taxon>
        <taxon>Defluviitaleaceae</taxon>
        <taxon>Defluviitalea</taxon>
    </lineage>
</organism>
<dbReference type="AlphaFoldDB" id="A0A7C8LU67"/>
<protein>
    <submittedName>
        <fullName evidence="3">SH3 domain-containing protein</fullName>
    </submittedName>
</protein>
<dbReference type="SMART" id="SM00287">
    <property type="entry name" value="SH3b"/>
    <property type="match status" value="1"/>
</dbReference>
<dbReference type="Proteomes" id="UP000483018">
    <property type="component" value="Unassembled WGS sequence"/>
</dbReference>
<dbReference type="Gene3D" id="3.40.33.10">
    <property type="entry name" value="CAP"/>
    <property type="match status" value="1"/>
</dbReference>
<dbReference type="InterPro" id="IPR003646">
    <property type="entry name" value="SH3-like_bac-type"/>
</dbReference>
<dbReference type="PANTHER" id="PTHR31157">
    <property type="entry name" value="SCP DOMAIN-CONTAINING PROTEIN"/>
    <property type="match status" value="1"/>
</dbReference>
<dbReference type="InterPro" id="IPR014258">
    <property type="entry name" value="CAP_domain_YkwD-like"/>
</dbReference>
<feature type="domain" description="SH3b" evidence="2">
    <location>
        <begin position="48"/>
        <end position="111"/>
    </location>
</feature>
<dbReference type="Pfam" id="PF00188">
    <property type="entry name" value="CAP"/>
    <property type="match status" value="1"/>
</dbReference>
<keyword evidence="1" id="KW-0732">Signal</keyword>
<dbReference type="NCBIfam" id="TIGR02909">
    <property type="entry name" value="spore_YkwD"/>
    <property type="match status" value="1"/>
</dbReference>
<feature type="signal peptide" evidence="1">
    <location>
        <begin position="1"/>
        <end position="37"/>
    </location>
</feature>
<proteinExistence type="predicted"/>
<dbReference type="PANTHER" id="PTHR31157:SF1">
    <property type="entry name" value="SCP DOMAIN-CONTAINING PROTEIN"/>
    <property type="match status" value="1"/>
</dbReference>
<dbReference type="CDD" id="cd05379">
    <property type="entry name" value="CAP_bacterial"/>
    <property type="match status" value="1"/>
</dbReference>
<evidence type="ECO:0000259" key="2">
    <source>
        <dbReference type="PROSITE" id="PS51781"/>
    </source>
</evidence>
<dbReference type="InterPro" id="IPR014044">
    <property type="entry name" value="CAP_dom"/>
</dbReference>
<dbReference type="Pfam" id="PF08239">
    <property type="entry name" value="SH3_3"/>
    <property type="match status" value="1"/>
</dbReference>
<sequence length="258" mass="29080">MNEKGCDRMKKRLCLFFPLFLLSMGCIISISSTTANAKKNVSFKWTSIKQAEVTAYLLNVRTGPDTSYPVINHLKKGQIVNVLGELNDWYIVQLPNDSIGVITSKFTKPYTYHTASNKETTESEAVPTWSNNMREKEDIMLEYINNERKKAGLQPYVMNEELQNIASLKAKDMAENNYFGHVSPTYGSPFDMLKNFGISYRIAGENIAGNSSVKNAHDAFMNSPGHKANILSKNYDQIGIGIAPSKKYGYIYVQIFKK</sequence>
<feature type="chain" id="PRO_5028838027" evidence="1">
    <location>
        <begin position="38"/>
        <end position="258"/>
    </location>
</feature>
<gene>
    <name evidence="3" type="ORF">GND95_03065</name>
</gene>
<dbReference type="SUPFAM" id="SSF55797">
    <property type="entry name" value="PR-1-like"/>
    <property type="match status" value="1"/>
</dbReference>
<comment type="caution">
    <text evidence="3">The sequence shown here is derived from an EMBL/GenBank/DDBJ whole genome shotgun (WGS) entry which is preliminary data.</text>
</comment>
<evidence type="ECO:0000256" key="1">
    <source>
        <dbReference type="SAM" id="SignalP"/>
    </source>
</evidence>
<dbReference type="PROSITE" id="PS51781">
    <property type="entry name" value="SH3B"/>
    <property type="match status" value="1"/>
</dbReference>
<dbReference type="InterPro" id="IPR035940">
    <property type="entry name" value="CAP_sf"/>
</dbReference>
<dbReference type="EMBL" id="WSLF01000002">
    <property type="protein sequence ID" value="KAE9636122.1"/>
    <property type="molecule type" value="Genomic_DNA"/>
</dbReference>
<dbReference type="PROSITE" id="PS51257">
    <property type="entry name" value="PROKAR_LIPOPROTEIN"/>
    <property type="match status" value="1"/>
</dbReference>